<feature type="transmembrane region" description="Helical" evidence="1">
    <location>
        <begin position="268"/>
        <end position="287"/>
    </location>
</feature>
<feature type="transmembrane region" description="Helical" evidence="1">
    <location>
        <begin position="333"/>
        <end position="352"/>
    </location>
</feature>
<keyword evidence="3" id="KW-1185">Reference proteome</keyword>
<dbReference type="PROSITE" id="PS51257">
    <property type="entry name" value="PROKAR_LIPOPROTEIN"/>
    <property type="match status" value="1"/>
</dbReference>
<dbReference type="EMBL" id="CP063458">
    <property type="protein sequence ID" value="QOV89312.1"/>
    <property type="molecule type" value="Genomic_DNA"/>
</dbReference>
<keyword evidence="1" id="KW-0812">Transmembrane</keyword>
<protein>
    <submittedName>
        <fullName evidence="2">Uncharacterized protein</fullName>
    </submittedName>
</protein>
<dbReference type="AlphaFoldDB" id="A0A7M2WVQ5"/>
<sequence length="527" mass="59174">MERPSQNSAPRWLDAVVWLAVATVVVVAGYACWCRTPLLWDGSYQFAETLRAGSPYAYLSRFHTRILWQPVVWLMPFTDNVRLLQAVYGLPFMLAPAVGLAVCWWFVRRQMPTLIVWAAMGILATPLPGQIFVINDSIFQQHLFWPVFFGLLVQMTRRQKAVWAVLAVFQFVHQIGLILLAVAALTTLILPWERGRPRPLVARIRGSLPAIPAAFAVAALLALLMAAKVWWTSIPGTAYYDSYAAREATWQFAKDRWWKSVWGYPLNGLRMIWLAGGVICLQAWLFTLPKRESAARMCAAITMVALVAGVLNWTTWADSPIAWGGAIEYRRWLVPMTMPVFILAAIEAWWRVSRTRKSEDQREPAGSAAGVSIEVRDAPLQDDAVEDVRAPIDPMLPLRAAVILLLTCVYAIVICRQSTQVNEMTSRLEAEIAASPTSTIVLPADHWLRGTPLDHWSLGWQSLVLQGKTPTKWVAPTDLPAEKLEALHRGRLPVDKFVEIDPNPGATGWFDLRRITSRQVDELPVVP</sequence>
<accession>A0A7M2WVQ5</accession>
<evidence type="ECO:0000313" key="2">
    <source>
        <dbReference type="EMBL" id="QOV89312.1"/>
    </source>
</evidence>
<feature type="transmembrane region" description="Helical" evidence="1">
    <location>
        <begin position="83"/>
        <end position="107"/>
    </location>
</feature>
<keyword evidence="1" id="KW-1133">Transmembrane helix</keyword>
<keyword evidence="1" id="KW-0472">Membrane</keyword>
<feature type="transmembrane region" description="Helical" evidence="1">
    <location>
        <begin position="210"/>
        <end position="231"/>
    </location>
</feature>
<gene>
    <name evidence="2" type="ORF">IPV69_24405</name>
</gene>
<feature type="transmembrane region" description="Helical" evidence="1">
    <location>
        <begin position="396"/>
        <end position="414"/>
    </location>
</feature>
<feature type="transmembrane region" description="Helical" evidence="1">
    <location>
        <begin position="161"/>
        <end position="190"/>
    </location>
</feature>
<evidence type="ECO:0000256" key="1">
    <source>
        <dbReference type="SAM" id="Phobius"/>
    </source>
</evidence>
<name>A0A7M2WVQ5_9BACT</name>
<feature type="transmembrane region" description="Helical" evidence="1">
    <location>
        <begin position="294"/>
        <end position="313"/>
    </location>
</feature>
<evidence type="ECO:0000313" key="3">
    <source>
        <dbReference type="Proteomes" id="UP000593765"/>
    </source>
</evidence>
<feature type="transmembrane region" description="Helical" evidence="1">
    <location>
        <begin position="12"/>
        <end position="31"/>
    </location>
</feature>
<dbReference type="KEGG" id="hbs:IPV69_24405"/>
<dbReference type="RefSeq" id="WP_206292343.1">
    <property type="nucleotide sequence ID" value="NZ_CP063458.1"/>
</dbReference>
<feature type="transmembrane region" description="Helical" evidence="1">
    <location>
        <begin position="114"/>
        <end position="134"/>
    </location>
</feature>
<proteinExistence type="predicted"/>
<reference evidence="2 3" key="1">
    <citation type="submission" date="2020-10" db="EMBL/GenBank/DDBJ databases">
        <title>Wide distribution of Phycisphaera-like planctomycetes from WD2101 soil group in peatlands and genome analysis of the first cultivated representative.</title>
        <authorList>
            <person name="Dedysh S.N."/>
            <person name="Beletsky A.V."/>
            <person name="Ivanova A."/>
            <person name="Kulichevskaya I.S."/>
            <person name="Suzina N.E."/>
            <person name="Philippov D.A."/>
            <person name="Rakitin A.L."/>
            <person name="Mardanov A.V."/>
            <person name="Ravin N.V."/>
        </authorList>
    </citation>
    <scope>NUCLEOTIDE SEQUENCE [LARGE SCALE GENOMIC DNA]</scope>
    <source>
        <strain evidence="2 3">M1803</strain>
    </source>
</reference>
<dbReference type="Proteomes" id="UP000593765">
    <property type="component" value="Chromosome"/>
</dbReference>
<organism evidence="2 3">
    <name type="scientific">Humisphaera borealis</name>
    <dbReference type="NCBI Taxonomy" id="2807512"/>
    <lineage>
        <taxon>Bacteria</taxon>
        <taxon>Pseudomonadati</taxon>
        <taxon>Planctomycetota</taxon>
        <taxon>Phycisphaerae</taxon>
        <taxon>Tepidisphaerales</taxon>
        <taxon>Tepidisphaeraceae</taxon>
        <taxon>Humisphaera</taxon>
    </lineage>
</organism>